<reference evidence="2 3" key="1">
    <citation type="submission" date="2016-11" db="EMBL/GenBank/DDBJ databases">
        <title>The macronuclear genome of Stentor coeruleus: a giant cell with tiny introns.</title>
        <authorList>
            <person name="Slabodnick M."/>
            <person name="Ruby J.G."/>
            <person name="Reiff S.B."/>
            <person name="Swart E.C."/>
            <person name="Gosai S."/>
            <person name="Prabakaran S."/>
            <person name="Witkowska E."/>
            <person name="Larue G.E."/>
            <person name="Fisher S."/>
            <person name="Freeman R.M."/>
            <person name="Gunawardena J."/>
            <person name="Chu W."/>
            <person name="Stover N.A."/>
            <person name="Gregory B.D."/>
            <person name="Nowacki M."/>
            <person name="Derisi J."/>
            <person name="Roy S.W."/>
            <person name="Marshall W.F."/>
            <person name="Sood P."/>
        </authorList>
    </citation>
    <scope>NUCLEOTIDE SEQUENCE [LARGE SCALE GENOMIC DNA]</scope>
    <source>
        <strain evidence="2">WM001</strain>
    </source>
</reference>
<dbReference type="PROSITE" id="PS51421">
    <property type="entry name" value="RAS"/>
    <property type="match status" value="1"/>
</dbReference>
<proteinExistence type="inferred from homology"/>
<dbReference type="SUPFAM" id="SSF52540">
    <property type="entry name" value="P-loop containing nucleoside triphosphate hydrolases"/>
    <property type="match status" value="1"/>
</dbReference>
<evidence type="ECO:0000313" key="3">
    <source>
        <dbReference type="Proteomes" id="UP000187209"/>
    </source>
</evidence>
<dbReference type="InterPro" id="IPR027417">
    <property type="entry name" value="P-loop_NTPase"/>
</dbReference>
<dbReference type="Gene3D" id="3.40.50.300">
    <property type="entry name" value="P-loop containing nucleotide triphosphate hydrolases"/>
    <property type="match status" value="1"/>
</dbReference>
<dbReference type="SMART" id="SM00175">
    <property type="entry name" value="RAB"/>
    <property type="match status" value="1"/>
</dbReference>
<dbReference type="AlphaFoldDB" id="A0A1R2B8Q4"/>
<dbReference type="Proteomes" id="UP000187209">
    <property type="component" value="Unassembled WGS sequence"/>
</dbReference>
<dbReference type="Pfam" id="PF00071">
    <property type="entry name" value="Ras"/>
    <property type="match status" value="1"/>
</dbReference>
<comment type="caution">
    <text evidence="2">The sequence shown here is derived from an EMBL/GenBank/DDBJ whole genome shotgun (WGS) entry which is preliminary data.</text>
</comment>
<dbReference type="InterPro" id="IPR050209">
    <property type="entry name" value="Rab_GTPases_membrane_traffic"/>
</dbReference>
<sequence length="183" mass="20716">MVIRSRVALVGDATVGKSALALTLVNGPSGFPKNYTMTQGCEVYAKSMKVNNKPIEFQIIDTSGQTMYKDIVTDMIHRSTVIIFVYDITNQESFNSLQVWLKTVKDTLKEKVFYGVVVANKSDISERVIVRPQEGVAFARSNKCEFIETSALKQQDVEQLFTTIGEQVIRRYEDRVRRVSTFT</sequence>
<dbReference type="PROSITE" id="PS51419">
    <property type="entry name" value="RAB"/>
    <property type="match status" value="1"/>
</dbReference>
<comment type="similarity">
    <text evidence="1">Belongs to the small GTPase superfamily. Rab family.</text>
</comment>
<dbReference type="PRINTS" id="PR00449">
    <property type="entry name" value="RASTRNSFRMNG"/>
</dbReference>
<dbReference type="OrthoDB" id="265044at2759"/>
<dbReference type="NCBIfam" id="TIGR00231">
    <property type="entry name" value="small_GTP"/>
    <property type="match status" value="1"/>
</dbReference>
<dbReference type="CDD" id="cd00154">
    <property type="entry name" value="Rab"/>
    <property type="match status" value="1"/>
</dbReference>
<dbReference type="InterPro" id="IPR001806">
    <property type="entry name" value="Small_GTPase"/>
</dbReference>
<dbReference type="SMART" id="SM00173">
    <property type="entry name" value="RAS"/>
    <property type="match status" value="1"/>
</dbReference>
<dbReference type="GO" id="GO:0003924">
    <property type="term" value="F:GTPase activity"/>
    <property type="evidence" value="ECO:0007669"/>
    <property type="project" value="InterPro"/>
</dbReference>
<dbReference type="GO" id="GO:0005525">
    <property type="term" value="F:GTP binding"/>
    <property type="evidence" value="ECO:0007669"/>
    <property type="project" value="InterPro"/>
</dbReference>
<gene>
    <name evidence="2" type="ORF">SteCoe_28198</name>
</gene>
<dbReference type="InterPro" id="IPR005225">
    <property type="entry name" value="Small_GTP-bd"/>
</dbReference>
<evidence type="ECO:0000256" key="1">
    <source>
        <dbReference type="ARBA" id="ARBA00006270"/>
    </source>
</evidence>
<dbReference type="PANTHER" id="PTHR47979">
    <property type="entry name" value="DRAB11-RELATED"/>
    <property type="match status" value="1"/>
</dbReference>
<dbReference type="SMART" id="SM00174">
    <property type="entry name" value="RHO"/>
    <property type="match status" value="1"/>
</dbReference>
<accession>A0A1R2B8Q4</accession>
<organism evidence="2 3">
    <name type="scientific">Stentor coeruleus</name>
    <dbReference type="NCBI Taxonomy" id="5963"/>
    <lineage>
        <taxon>Eukaryota</taxon>
        <taxon>Sar</taxon>
        <taxon>Alveolata</taxon>
        <taxon>Ciliophora</taxon>
        <taxon>Postciliodesmatophora</taxon>
        <taxon>Heterotrichea</taxon>
        <taxon>Heterotrichida</taxon>
        <taxon>Stentoridae</taxon>
        <taxon>Stentor</taxon>
    </lineage>
</organism>
<dbReference type="EMBL" id="MPUH01000841">
    <property type="protein sequence ID" value="OMJ73162.1"/>
    <property type="molecule type" value="Genomic_DNA"/>
</dbReference>
<keyword evidence="3" id="KW-1185">Reference proteome</keyword>
<evidence type="ECO:0000313" key="2">
    <source>
        <dbReference type="EMBL" id="OMJ73162.1"/>
    </source>
</evidence>
<protein>
    <submittedName>
        <fullName evidence="2">Uncharacterized protein</fullName>
    </submittedName>
</protein>
<name>A0A1R2B8Q4_9CILI</name>
<dbReference type="FunFam" id="3.40.50.300:FF:001447">
    <property type="entry name" value="Ras-related protein Rab-1B"/>
    <property type="match status" value="1"/>
</dbReference>